<dbReference type="PANTHER" id="PTHR30511">
    <property type="entry name" value="ALANINE RACEMASE"/>
    <property type="match status" value="1"/>
</dbReference>
<dbReference type="Gene3D" id="3.20.20.10">
    <property type="entry name" value="Alanine racemase"/>
    <property type="match status" value="1"/>
</dbReference>
<dbReference type="InterPro" id="IPR009006">
    <property type="entry name" value="Ala_racemase/Decarboxylase_C"/>
</dbReference>
<comment type="similarity">
    <text evidence="4">Belongs to the alanine racemase family.</text>
</comment>
<dbReference type="PRINTS" id="PR00992">
    <property type="entry name" value="ALARACEMASE"/>
</dbReference>
<feature type="modified residue" description="N6-(pyridoxal phosphate)lysine" evidence="4">
    <location>
        <position position="37"/>
    </location>
</feature>
<sequence>MEMYRPTKAIINMEAIRNNLKAFQEKAGDAQVIAVVKADGYGHGAQEVARLAIESGVRLLAVATPDEALALRQSGIKSDILVMGAVPASFVSVAQHENIIVTAISLEWIGKARQAAASTPPLRVHLKVDTGMGRLGIQPEEAQTAVAALASDNFSFEGIFTHFAAADEQDTSLFEQQTERMNQVLKHIPDGVMVHVSNSAAALMHPAVACDAVRIGISLYGIAPSPFVGAHSPIALEPALSLETEIVHVKKVQPGATISYGATYRSPGEEWIATLPIGYADGMLRALQGQEVLVRGERVPIVGRICMDQCMIRLNEELLVGEKVQLIGQQGENKVLIDEWAEKMGTIPYEVPCILTKRVPRIYVNGTNNARSPFQATDSMVR</sequence>
<feature type="binding site" evidence="4">
    <location>
        <position position="307"/>
    </location>
    <ligand>
        <name>substrate</name>
    </ligand>
</feature>
<evidence type="ECO:0000313" key="6">
    <source>
        <dbReference type="EMBL" id="MFC4711326.1"/>
    </source>
</evidence>
<accession>A0ABV9M888</accession>
<comment type="cofactor">
    <cofactor evidence="1 4">
        <name>pyridoxal 5'-phosphate</name>
        <dbReference type="ChEBI" id="CHEBI:597326"/>
    </cofactor>
</comment>
<feature type="domain" description="Alanine racemase C-terminal" evidence="5">
    <location>
        <begin position="239"/>
        <end position="364"/>
    </location>
</feature>
<dbReference type="InterPro" id="IPR029066">
    <property type="entry name" value="PLP-binding_barrel"/>
</dbReference>
<dbReference type="EC" id="5.1.1.1" evidence="4"/>
<evidence type="ECO:0000256" key="1">
    <source>
        <dbReference type="ARBA" id="ARBA00001933"/>
    </source>
</evidence>
<evidence type="ECO:0000256" key="3">
    <source>
        <dbReference type="ARBA" id="ARBA00023235"/>
    </source>
</evidence>
<name>A0ABV9M888_9BACL</name>
<feature type="binding site" evidence="4">
    <location>
        <position position="134"/>
    </location>
    <ligand>
        <name>substrate</name>
    </ligand>
</feature>
<comment type="catalytic activity">
    <reaction evidence="4">
        <text>L-alanine = D-alanine</text>
        <dbReference type="Rhea" id="RHEA:20249"/>
        <dbReference type="ChEBI" id="CHEBI:57416"/>
        <dbReference type="ChEBI" id="CHEBI:57972"/>
        <dbReference type="EC" id="5.1.1.1"/>
    </reaction>
</comment>
<dbReference type="GO" id="GO:0008784">
    <property type="term" value="F:alanine racemase activity"/>
    <property type="evidence" value="ECO:0007669"/>
    <property type="project" value="UniProtKB-EC"/>
</dbReference>
<feature type="active site" description="Proton acceptor; specific for L-alanine" evidence="4">
    <location>
        <position position="260"/>
    </location>
</feature>
<dbReference type="Gene3D" id="2.40.37.10">
    <property type="entry name" value="Lyase, Ornithine Decarboxylase, Chain A, domain 1"/>
    <property type="match status" value="1"/>
</dbReference>
<reference evidence="7" key="1">
    <citation type="journal article" date="2019" name="Int. J. Syst. Evol. Microbiol.">
        <title>The Global Catalogue of Microorganisms (GCM) 10K type strain sequencing project: providing services to taxonomists for standard genome sequencing and annotation.</title>
        <authorList>
            <consortium name="The Broad Institute Genomics Platform"/>
            <consortium name="The Broad Institute Genome Sequencing Center for Infectious Disease"/>
            <person name="Wu L."/>
            <person name="Ma J."/>
        </authorList>
    </citation>
    <scope>NUCLEOTIDE SEQUENCE [LARGE SCALE GENOMIC DNA]</scope>
    <source>
        <strain evidence="7">CGMCC 1.12151</strain>
    </source>
</reference>
<comment type="caution">
    <text evidence="6">The sequence shown here is derived from an EMBL/GenBank/DDBJ whole genome shotgun (WGS) entry which is preliminary data.</text>
</comment>
<dbReference type="SUPFAM" id="SSF51419">
    <property type="entry name" value="PLP-binding barrel"/>
    <property type="match status" value="1"/>
</dbReference>
<gene>
    <name evidence="6" type="primary">alr</name>
    <name evidence="6" type="ORF">ACFO5U_00565</name>
</gene>
<dbReference type="PROSITE" id="PS00395">
    <property type="entry name" value="ALANINE_RACEMASE"/>
    <property type="match status" value="1"/>
</dbReference>
<dbReference type="Pfam" id="PF00842">
    <property type="entry name" value="Ala_racemase_C"/>
    <property type="match status" value="1"/>
</dbReference>
<dbReference type="Pfam" id="PF01168">
    <property type="entry name" value="Ala_racemase_N"/>
    <property type="match status" value="1"/>
</dbReference>
<dbReference type="RefSeq" id="WP_377275731.1">
    <property type="nucleotide sequence ID" value="NZ_JBHSGL010000002.1"/>
</dbReference>
<evidence type="ECO:0000256" key="2">
    <source>
        <dbReference type="ARBA" id="ARBA00022898"/>
    </source>
</evidence>
<dbReference type="EMBL" id="JBHSGL010000002">
    <property type="protein sequence ID" value="MFC4711326.1"/>
    <property type="molecule type" value="Genomic_DNA"/>
</dbReference>
<proteinExistence type="inferred from homology"/>
<dbReference type="InterPro" id="IPR020622">
    <property type="entry name" value="Ala_racemase_pyridoxalP-BS"/>
</dbReference>
<dbReference type="Proteomes" id="UP001595932">
    <property type="component" value="Unassembled WGS sequence"/>
</dbReference>
<dbReference type="HAMAP" id="MF_01201">
    <property type="entry name" value="Ala_racemase"/>
    <property type="match status" value="1"/>
</dbReference>
<dbReference type="InterPro" id="IPR011079">
    <property type="entry name" value="Ala_racemase_C"/>
</dbReference>
<evidence type="ECO:0000313" key="7">
    <source>
        <dbReference type="Proteomes" id="UP001595932"/>
    </source>
</evidence>
<keyword evidence="2 4" id="KW-0663">Pyridoxal phosphate</keyword>
<protein>
    <recommendedName>
        <fullName evidence="4">Alanine racemase</fullName>
        <ecNumber evidence="4">5.1.1.1</ecNumber>
    </recommendedName>
</protein>
<dbReference type="NCBIfam" id="TIGR00492">
    <property type="entry name" value="alr"/>
    <property type="match status" value="1"/>
</dbReference>
<dbReference type="InterPro" id="IPR000821">
    <property type="entry name" value="Ala_racemase"/>
</dbReference>
<dbReference type="SUPFAM" id="SSF50621">
    <property type="entry name" value="Alanine racemase C-terminal domain-like"/>
    <property type="match status" value="1"/>
</dbReference>
<evidence type="ECO:0000259" key="5">
    <source>
        <dbReference type="SMART" id="SM01005"/>
    </source>
</evidence>
<comment type="pathway">
    <text evidence="4">Amino-acid biosynthesis; D-alanine biosynthesis; D-alanine from L-alanine: step 1/1.</text>
</comment>
<dbReference type="InterPro" id="IPR001608">
    <property type="entry name" value="Ala_racemase_N"/>
</dbReference>
<dbReference type="CDD" id="cd00430">
    <property type="entry name" value="PLPDE_III_AR"/>
    <property type="match status" value="1"/>
</dbReference>
<keyword evidence="7" id="KW-1185">Reference proteome</keyword>
<comment type="function">
    <text evidence="4">Catalyzes the interconversion of L-alanine and D-alanine. May also act on other amino acids.</text>
</comment>
<feature type="active site" description="Proton acceptor; specific for D-alanine" evidence="4">
    <location>
        <position position="37"/>
    </location>
</feature>
<keyword evidence="3 4" id="KW-0413">Isomerase</keyword>
<dbReference type="SMART" id="SM01005">
    <property type="entry name" value="Ala_racemase_C"/>
    <property type="match status" value="1"/>
</dbReference>
<evidence type="ECO:0000256" key="4">
    <source>
        <dbReference type="HAMAP-Rule" id="MF_01201"/>
    </source>
</evidence>
<organism evidence="6 7">
    <name type="scientific">Planococcus dechangensis</name>
    <dbReference type="NCBI Taxonomy" id="1176255"/>
    <lineage>
        <taxon>Bacteria</taxon>
        <taxon>Bacillati</taxon>
        <taxon>Bacillota</taxon>
        <taxon>Bacilli</taxon>
        <taxon>Bacillales</taxon>
        <taxon>Caryophanaceae</taxon>
        <taxon>Planococcus</taxon>
    </lineage>
</organism>
<dbReference type="PANTHER" id="PTHR30511:SF0">
    <property type="entry name" value="ALANINE RACEMASE, CATABOLIC-RELATED"/>
    <property type="match status" value="1"/>
</dbReference>